<name>A0A486XLP2_9GAMM</name>
<dbReference type="Pfam" id="PF12019">
    <property type="entry name" value="GspH"/>
    <property type="match status" value="1"/>
</dbReference>
<evidence type="ECO:0000256" key="4">
    <source>
        <dbReference type="ARBA" id="ARBA00022481"/>
    </source>
</evidence>
<protein>
    <recommendedName>
        <fullName evidence="2">Type II secretion system protein H</fullName>
    </recommendedName>
    <alternativeName>
        <fullName evidence="10">General secretion pathway protein H</fullName>
    </alternativeName>
</protein>
<comment type="subcellular location">
    <subcellularLocation>
        <location evidence="1">Cell inner membrane</location>
        <topology evidence="1">Single-pass membrane protein</topology>
    </subcellularLocation>
</comment>
<evidence type="ECO:0000256" key="6">
    <source>
        <dbReference type="ARBA" id="ARBA00022692"/>
    </source>
</evidence>
<evidence type="ECO:0000256" key="1">
    <source>
        <dbReference type="ARBA" id="ARBA00004377"/>
    </source>
</evidence>
<evidence type="ECO:0000256" key="9">
    <source>
        <dbReference type="ARBA" id="ARBA00025772"/>
    </source>
</evidence>
<dbReference type="Pfam" id="PF07963">
    <property type="entry name" value="N_methyl"/>
    <property type="match status" value="1"/>
</dbReference>
<dbReference type="InterPro" id="IPR012902">
    <property type="entry name" value="N_methyl_site"/>
</dbReference>
<reference evidence="13" key="1">
    <citation type="submission" date="2019-04" db="EMBL/GenBank/DDBJ databases">
        <authorList>
            <person name="Brambilla D."/>
        </authorList>
    </citation>
    <scope>NUCLEOTIDE SEQUENCE</scope>
    <source>
        <strain evidence="13">BAL1</strain>
    </source>
</reference>
<dbReference type="EMBL" id="CAAJGR010000072">
    <property type="protein sequence ID" value="VHO02586.1"/>
    <property type="molecule type" value="Genomic_DNA"/>
</dbReference>
<evidence type="ECO:0000256" key="2">
    <source>
        <dbReference type="ARBA" id="ARBA00021549"/>
    </source>
</evidence>
<keyword evidence="4" id="KW-0488">Methylation</keyword>
<gene>
    <name evidence="13" type="ORF">BAL341_928</name>
</gene>
<dbReference type="GO" id="GO:0015628">
    <property type="term" value="P:protein secretion by the type II secretion system"/>
    <property type="evidence" value="ECO:0007669"/>
    <property type="project" value="InterPro"/>
</dbReference>
<accession>A0A486XLP2</accession>
<keyword evidence="8 11" id="KW-0472">Membrane</keyword>
<evidence type="ECO:0000256" key="11">
    <source>
        <dbReference type="SAM" id="Phobius"/>
    </source>
</evidence>
<evidence type="ECO:0000256" key="10">
    <source>
        <dbReference type="ARBA" id="ARBA00030775"/>
    </source>
</evidence>
<feature type="transmembrane region" description="Helical" evidence="11">
    <location>
        <begin position="14"/>
        <end position="36"/>
    </location>
</feature>
<feature type="domain" description="General secretion pathway GspH" evidence="12">
    <location>
        <begin position="45"/>
        <end position="155"/>
    </location>
</feature>
<evidence type="ECO:0000256" key="8">
    <source>
        <dbReference type="ARBA" id="ARBA00023136"/>
    </source>
</evidence>
<proteinExistence type="inferred from homology"/>
<dbReference type="GO" id="GO:0005886">
    <property type="term" value="C:plasma membrane"/>
    <property type="evidence" value="ECO:0007669"/>
    <property type="project" value="UniProtKB-SubCell"/>
</dbReference>
<keyword evidence="6 11" id="KW-0812">Transmembrane</keyword>
<dbReference type="SUPFAM" id="SSF54523">
    <property type="entry name" value="Pili subunits"/>
    <property type="match status" value="1"/>
</dbReference>
<evidence type="ECO:0000259" key="12">
    <source>
        <dbReference type="Pfam" id="PF12019"/>
    </source>
</evidence>
<keyword evidence="7 11" id="KW-1133">Transmembrane helix</keyword>
<dbReference type="Gene3D" id="3.55.40.10">
    <property type="entry name" value="minor pseudopilin epsh domain"/>
    <property type="match status" value="1"/>
</dbReference>
<sequence>MLRQHYNGFSLPELMITLAIMIIFTTVAIPAFAGFIDKQRASAFVRQFSQHLAYARVAATASNLPVQLCPISVSGCENRWHDKPLTLVVLQPDDTPPLLLREIPAINSQHKLVYHREAVTFRRDGSLNGFENGTFYYCGRSGSNWHYQLTLNQAGRNRLTEVSAPCPV</sequence>
<dbReference type="GO" id="GO:0015627">
    <property type="term" value="C:type II protein secretion system complex"/>
    <property type="evidence" value="ECO:0007669"/>
    <property type="project" value="InterPro"/>
</dbReference>
<organism evidence="13">
    <name type="scientific">Rheinheimera sp. BAL341</name>
    <dbReference type="NCBI Taxonomy" id="1708203"/>
    <lineage>
        <taxon>Bacteria</taxon>
        <taxon>Pseudomonadati</taxon>
        <taxon>Pseudomonadota</taxon>
        <taxon>Gammaproteobacteria</taxon>
        <taxon>Chromatiales</taxon>
        <taxon>Chromatiaceae</taxon>
        <taxon>Rheinheimera</taxon>
    </lineage>
</organism>
<dbReference type="AlphaFoldDB" id="A0A486XLP2"/>
<dbReference type="InterPro" id="IPR045584">
    <property type="entry name" value="Pilin-like"/>
</dbReference>
<evidence type="ECO:0000256" key="3">
    <source>
        <dbReference type="ARBA" id="ARBA00022475"/>
    </source>
</evidence>
<keyword evidence="5" id="KW-0997">Cell inner membrane</keyword>
<keyword evidence="3" id="KW-1003">Cell membrane</keyword>
<evidence type="ECO:0000256" key="5">
    <source>
        <dbReference type="ARBA" id="ARBA00022519"/>
    </source>
</evidence>
<dbReference type="NCBIfam" id="TIGR02532">
    <property type="entry name" value="IV_pilin_GFxxxE"/>
    <property type="match status" value="1"/>
</dbReference>
<dbReference type="InterPro" id="IPR022346">
    <property type="entry name" value="T2SS_GspH"/>
</dbReference>
<comment type="similarity">
    <text evidence="9">Belongs to the GSP H family.</text>
</comment>
<evidence type="ECO:0000313" key="13">
    <source>
        <dbReference type="EMBL" id="VHO02586.1"/>
    </source>
</evidence>
<evidence type="ECO:0000256" key="7">
    <source>
        <dbReference type="ARBA" id="ARBA00022989"/>
    </source>
</evidence>